<dbReference type="Proteomes" id="UP000254621">
    <property type="component" value="Unassembled WGS sequence"/>
</dbReference>
<dbReference type="PROSITE" id="PS00444">
    <property type="entry name" value="POLYPRENYL_SYNTHASE_2"/>
    <property type="match status" value="1"/>
</dbReference>
<dbReference type="Gene3D" id="1.10.600.10">
    <property type="entry name" value="Farnesyl Diphosphate Synthase"/>
    <property type="match status" value="1"/>
</dbReference>
<dbReference type="EC" id="2.5.1.10" evidence="3"/>
<protein>
    <recommendedName>
        <fullName evidence="4">Farnesyl diphosphate synthase</fullName>
        <ecNumber evidence="3">2.5.1.10</ecNumber>
    </recommendedName>
    <alternativeName>
        <fullName evidence="11">(2E,6E)-farnesyl diphosphate synthase</fullName>
    </alternativeName>
    <alternativeName>
        <fullName evidence="10">Geranyltranstransferase</fullName>
    </alternativeName>
</protein>
<name>A0A380NYN5_WEIVI</name>
<keyword evidence="13" id="KW-0694">RNA-binding</keyword>
<dbReference type="Pfam" id="PF00348">
    <property type="entry name" value="polyprenyl_synt"/>
    <property type="match status" value="1"/>
</dbReference>
<evidence type="ECO:0000256" key="2">
    <source>
        <dbReference type="ARBA" id="ARBA00006706"/>
    </source>
</evidence>
<dbReference type="InterPro" id="IPR000092">
    <property type="entry name" value="Polyprenyl_synt"/>
</dbReference>
<accession>A0A380NYN5</accession>
<dbReference type="CDD" id="cd00685">
    <property type="entry name" value="Trans_IPPS_HT"/>
    <property type="match status" value="1"/>
</dbReference>
<feature type="domain" description="Ribosomal RNA methyltransferase FtsJ" evidence="15">
    <location>
        <begin position="350"/>
        <end position="394"/>
    </location>
</feature>
<evidence type="ECO:0000256" key="1">
    <source>
        <dbReference type="ARBA" id="ARBA00001946"/>
    </source>
</evidence>
<dbReference type="Gene3D" id="3.40.50.150">
    <property type="entry name" value="Vaccinia Virus protein VP39"/>
    <property type="match status" value="1"/>
</dbReference>
<evidence type="ECO:0000256" key="3">
    <source>
        <dbReference type="ARBA" id="ARBA00012439"/>
    </source>
</evidence>
<keyword evidence="8" id="KW-0414">Isoprene biosynthesis</keyword>
<comment type="similarity">
    <text evidence="2 14">Belongs to the FPP/GGPP synthase family.</text>
</comment>
<dbReference type="FunFam" id="1.10.600.10:FF:000001">
    <property type="entry name" value="Geranylgeranyl diphosphate synthase"/>
    <property type="match status" value="1"/>
</dbReference>
<evidence type="ECO:0000259" key="15">
    <source>
        <dbReference type="Pfam" id="PF01728"/>
    </source>
</evidence>
<dbReference type="PROSITE" id="PS00723">
    <property type="entry name" value="POLYPRENYL_SYNTHASE_1"/>
    <property type="match status" value="1"/>
</dbReference>
<dbReference type="SFLD" id="SFLDG01017">
    <property type="entry name" value="Polyprenyl_Transferase_Like"/>
    <property type="match status" value="1"/>
</dbReference>
<dbReference type="STRING" id="1629.IV50_GL000991"/>
<dbReference type="InterPro" id="IPR029063">
    <property type="entry name" value="SAM-dependent_MTases_sf"/>
</dbReference>
<evidence type="ECO:0000256" key="14">
    <source>
        <dbReference type="RuleBase" id="RU004466"/>
    </source>
</evidence>
<evidence type="ECO:0000256" key="12">
    <source>
        <dbReference type="ARBA" id="ARBA00049399"/>
    </source>
</evidence>
<dbReference type="GO" id="GO:0003723">
    <property type="term" value="F:RNA binding"/>
    <property type="evidence" value="ECO:0007669"/>
    <property type="project" value="UniProtKB-KW"/>
</dbReference>
<comment type="similarity">
    <text evidence="9">Belongs to the TlyA family.</text>
</comment>
<keyword evidence="6" id="KW-0479">Metal-binding</keyword>
<dbReference type="PROSITE" id="PS50889">
    <property type="entry name" value="S4"/>
    <property type="match status" value="1"/>
</dbReference>
<dbReference type="AlphaFoldDB" id="A0A380NYN5"/>
<dbReference type="GO" id="GO:0008168">
    <property type="term" value="F:methyltransferase activity"/>
    <property type="evidence" value="ECO:0007669"/>
    <property type="project" value="InterPro"/>
</dbReference>
<evidence type="ECO:0000256" key="6">
    <source>
        <dbReference type="ARBA" id="ARBA00022723"/>
    </source>
</evidence>
<evidence type="ECO:0000256" key="9">
    <source>
        <dbReference type="ARBA" id="ARBA00029460"/>
    </source>
</evidence>
<dbReference type="SUPFAM" id="SSF55174">
    <property type="entry name" value="Alpha-L RNA-binding motif"/>
    <property type="match status" value="1"/>
</dbReference>
<evidence type="ECO:0000256" key="11">
    <source>
        <dbReference type="ARBA" id="ARBA00032873"/>
    </source>
</evidence>
<gene>
    <name evidence="16" type="ORF">NCTC13645_00976</name>
</gene>
<evidence type="ECO:0000256" key="5">
    <source>
        <dbReference type="ARBA" id="ARBA00022679"/>
    </source>
</evidence>
<dbReference type="GO" id="GO:0046872">
    <property type="term" value="F:metal ion binding"/>
    <property type="evidence" value="ECO:0007669"/>
    <property type="project" value="UniProtKB-KW"/>
</dbReference>
<dbReference type="GO" id="GO:0004337">
    <property type="term" value="F:(2E,6E)-farnesyl diphosphate synthase activity"/>
    <property type="evidence" value="ECO:0007669"/>
    <property type="project" value="UniProtKB-EC"/>
</dbReference>
<dbReference type="Pfam" id="PF01728">
    <property type="entry name" value="FtsJ"/>
    <property type="match status" value="1"/>
</dbReference>
<dbReference type="GO" id="GO:0005737">
    <property type="term" value="C:cytoplasm"/>
    <property type="evidence" value="ECO:0007669"/>
    <property type="project" value="UniProtKB-ARBA"/>
</dbReference>
<dbReference type="CDD" id="cd00165">
    <property type="entry name" value="S4"/>
    <property type="match status" value="1"/>
</dbReference>
<dbReference type="NCBIfam" id="NF045485">
    <property type="entry name" value="FPPsyn"/>
    <property type="match status" value="1"/>
</dbReference>
<dbReference type="InterPro" id="IPR002877">
    <property type="entry name" value="RNA_MeTrfase_FtsJ_dom"/>
</dbReference>
<dbReference type="InterPro" id="IPR053378">
    <property type="entry name" value="Prenyl_diphosphate_synthase"/>
</dbReference>
<dbReference type="EMBL" id="UHIV01000001">
    <property type="protein sequence ID" value="SUP53150.1"/>
    <property type="molecule type" value="Genomic_DNA"/>
</dbReference>
<sequence>MDLITFQNSWVPKIQAQLDEQITTDVAQSELQAAMRYAVLAGGKRLRPLLTIAVLETFGVAPDSLLQATDAIELVHSYSLIHDDLPAMDDDQERRGQPTTHVKFGEDLAILAGDALQPLAFQWLSQTNQLSVAQRLELVQALALAAGGNGMVGGQVLDMAYTGADNVTLAQATQVHELKTGALLRYSLVAGAIMAEVDQTTRTALNQFGQAFGLAFQIKDDLDDLGQDDVEDKQAYPTILTVPGAVAALQEQVDVARLALNQISAHCQVSTDLLDAFLQYFDATLEKNGSRKERVDVLAVQQGLFTSREQAKRAIMAGEILGENEQRMDKAGEKIPVTVDLHLKGAPMPYVSRGGFKLEKAIEVFNLDFTDKIVLDIGSSTGGFTDVALQMVPKSVCLRRWNKSVGLEIAFG</sequence>
<dbReference type="Gene3D" id="3.10.290.10">
    <property type="entry name" value="RNA-binding S4 domain"/>
    <property type="match status" value="1"/>
</dbReference>
<dbReference type="GO" id="GO:0032259">
    <property type="term" value="P:methylation"/>
    <property type="evidence" value="ECO:0007669"/>
    <property type="project" value="InterPro"/>
</dbReference>
<dbReference type="PANTHER" id="PTHR43281">
    <property type="entry name" value="FARNESYL DIPHOSPHATE SYNTHASE"/>
    <property type="match status" value="1"/>
</dbReference>
<evidence type="ECO:0000256" key="13">
    <source>
        <dbReference type="PROSITE-ProRule" id="PRU00182"/>
    </source>
</evidence>
<evidence type="ECO:0000256" key="7">
    <source>
        <dbReference type="ARBA" id="ARBA00022842"/>
    </source>
</evidence>
<dbReference type="SFLD" id="SFLDS00005">
    <property type="entry name" value="Isoprenoid_Synthase_Type_I"/>
    <property type="match status" value="1"/>
</dbReference>
<evidence type="ECO:0000313" key="17">
    <source>
        <dbReference type="Proteomes" id="UP000254621"/>
    </source>
</evidence>
<dbReference type="PANTHER" id="PTHR43281:SF1">
    <property type="entry name" value="FARNESYL DIPHOSPHATE SYNTHASE"/>
    <property type="match status" value="1"/>
</dbReference>
<keyword evidence="5 14" id="KW-0808">Transferase</keyword>
<keyword evidence="7" id="KW-0460">Magnesium</keyword>
<comment type="cofactor">
    <cofactor evidence="1">
        <name>Mg(2+)</name>
        <dbReference type="ChEBI" id="CHEBI:18420"/>
    </cofactor>
</comment>
<dbReference type="InterPro" id="IPR033749">
    <property type="entry name" value="Polyprenyl_synt_CS"/>
</dbReference>
<dbReference type="InterPro" id="IPR008949">
    <property type="entry name" value="Isoprenoid_synthase_dom_sf"/>
</dbReference>
<reference evidence="16 17" key="1">
    <citation type="submission" date="2018-06" db="EMBL/GenBank/DDBJ databases">
        <authorList>
            <consortium name="Pathogen Informatics"/>
            <person name="Doyle S."/>
        </authorList>
    </citation>
    <scope>NUCLEOTIDE SEQUENCE [LARGE SCALE GENOMIC DNA]</scope>
    <source>
        <strain evidence="16 17">NCTC13645</strain>
    </source>
</reference>
<evidence type="ECO:0000256" key="8">
    <source>
        <dbReference type="ARBA" id="ARBA00023229"/>
    </source>
</evidence>
<comment type="catalytic activity">
    <reaction evidence="12">
        <text>isopentenyl diphosphate + (2E)-geranyl diphosphate = (2E,6E)-farnesyl diphosphate + diphosphate</text>
        <dbReference type="Rhea" id="RHEA:19361"/>
        <dbReference type="ChEBI" id="CHEBI:33019"/>
        <dbReference type="ChEBI" id="CHEBI:58057"/>
        <dbReference type="ChEBI" id="CHEBI:128769"/>
        <dbReference type="ChEBI" id="CHEBI:175763"/>
        <dbReference type="EC" id="2.5.1.10"/>
    </reaction>
</comment>
<dbReference type="GO" id="GO:0016114">
    <property type="term" value="P:terpenoid biosynthetic process"/>
    <property type="evidence" value="ECO:0007669"/>
    <property type="project" value="UniProtKB-ARBA"/>
</dbReference>
<evidence type="ECO:0000256" key="10">
    <source>
        <dbReference type="ARBA" id="ARBA00032380"/>
    </source>
</evidence>
<proteinExistence type="inferred from homology"/>
<dbReference type="SUPFAM" id="SSF48576">
    <property type="entry name" value="Terpenoid synthases"/>
    <property type="match status" value="1"/>
</dbReference>
<evidence type="ECO:0000256" key="4">
    <source>
        <dbReference type="ARBA" id="ARBA00015100"/>
    </source>
</evidence>
<organism evidence="16 17">
    <name type="scientific">Weissella viridescens</name>
    <name type="common">Lactobacillus viridescens</name>
    <dbReference type="NCBI Taxonomy" id="1629"/>
    <lineage>
        <taxon>Bacteria</taxon>
        <taxon>Bacillati</taxon>
        <taxon>Bacillota</taxon>
        <taxon>Bacilli</taxon>
        <taxon>Lactobacillales</taxon>
        <taxon>Lactobacillaceae</taxon>
        <taxon>Weissella</taxon>
    </lineage>
</organism>
<evidence type="ECO:0000313" key="16">
    <source>
        <dbReference type="EMBL" id="SUP53150.1"/>
    </source>
</evidence>
<dbReference type="InterPro" id="IPR036986">
    <property type="entry name" value="S4_RNA-bd_sf"/>
</dbReference>